<dbReference type="OrthoDB" id="262547at2759"/>
<dbReference type="AlphaFoldDB" id="A0A8H7TB52"/>
<organism evidence="2 3">
    <name type="scientific">Cadophora malorum</name>
    <dbReference type="NCBI Taxonomy" id="108018"/>
    <lineage>
        <taxon>Eukaryota</taxon>
        <taxon>Fungi</taxon>
        <taxon>Dikarya</taxon>
        <taxon>Ascomycota</taxon>
        <taxon>Pezizomycotina</taxon>
        <taxon>Leotiomycetes</taxon>
        <taxon>Helotiales</taxon>
        <taxon>Ploettnerulaceae</taxon>
        <taxon>Cadophora</taxon>
    </lineage>
</organism>
<sequence>MIRFLDGQILARENDRDRAHQLDLNRVSPPPSNTTTTHLPNIEPSSPSLVSLAYDYATSSKNPALLFNSSYALSSAPPFDLRKSENETVFIAANIIDGDLISGSWGDSLIELVEGIGRERVWVSVFGGPKEELDLLGERLIRVGVGTERVWVVSEEEEPLDGGGIPRTELPTGESRVKRIAWLAGVRNRVLEPLYEDNGKERIGGGGGDIKPDKLLFLNDVFFDPSSALRLLWGTNLDVEGVARYKAVCAVDFVESWKFYDTFATRDTEGYSIGVPVFPWFVNEGEARSRRDVLEGRDAVRVKSCWVHATAQNAPSGEKTEKAKLKANNDGLGVPSLPLKFRSEPEPFWDSSECCLIHADIMALPDLALPPSATSWKKNEEDEWDTGIYMNPYVRTSYSASAHRHIWLAKRFERLFVPVQRMLNYWAGMPRWNYRRTEREGKKVKDRLWISVHSNLTEEEAVRRAEEGWAFDDEGSEKSGVERRAAVMGRVNGVLGKREVLGKVRGKEYWDNEGYYVDYERTAKRGGYCGVRQLLVMKEGKVEEGQGNWDNLLDRVPPIDI</sequence>
<dbReference type="PANTHER" id="PTHR34144:SF8">
    <property type="entry name" value="GLYCOSYLTRANSFERASE FAMILY 69 PROTEIN"/>
    <property type="match status" value="1"/>
</dbReference>
<name>A0A8H7TB52_9HELO</name>
<feature type="compositionally biased region" description="Polar residues" evidence="1">
    <location>
        <begin position="33"/>
        <end position="42"/>
    </location>
</feature>
<evidence type="ECO:0008006" key="4">
    <source>
        <dbReference type="Google" id="ProtNLM"/>
    </source>
</evidence>
<feature type="region of interest" description="Disordered" evidence="1">
    <location>
        <begin position="23"/>
        <end position="42"/>
    </location>
</feature>
<evidence type="ECO:0000313" key="2">
    <source>
        <dbReference type="EMBL" id="KAG4415593.1"/>
    </source>
</evidence>
<dbReference type="InterPro" id="IPR021047">
    <property type="entry name" value="Mannosyltransferase_CMT1"/>
</dbReference>
<dbReference type="Pfam" id="PF11735">
    <property type="entry name" value="CAP59_mtransfer"/>
    <property type="match status" value="1"/>
</dbReference>
<proteinExistence type="predicted"/>
<protein>
    <recommendedName>
        <fullName evidence="4">Glycosyltransferase family 69 protein</fullName>
    </recommendedName>
</protein>
<dbReference type="Proteomes" id="UP000664132">
    <property type="component" value="Unassembled WGS sequence"/>
</dbReference>
<dbReference type="PANTHER" id="PTHR34144">
    <property type="entry name" value="CHROMOSOME 8, WHOLE GENOME SHOTGUN SEQUENCE"/>
    <property type="match status" value="1"/>
</dbReference>
<gene>
    <name evidence="2" type="ORF">IFR04_011262</name>
</gene>
<comment type="caution">
    <text evidence="2">The sequence shown here is derived from an EMBL/GenBank/DDBJ whole genome shotgun (WGS) entry which is preliminary data.</text>
</comment>
<evidence type="ECO:0000313" key="3">
    <source>
        <dbReference type="Proteomes" id="UP000664132"/>
    </source>
</evidence>
<evidence type="ECO:0000256" key="1">
    <source>
        <dbReference type="SAM" id="MobiDB-lite"/>
    </source>
</evidence>
<keyword evidence="3" id="KW-1185">Reference proteome</keyword>
<reference evidence="2" key="1">
    <citation type="submission" date="2021-02" db="EMBL/GenBank/DDBJ databases">
        <title>Genome sequence Cadophora malorum strain M34.</title>
        <authorList>
            <person name="Stefanovic E."/>
            <person name="Vu D."/>
            <person name="Scully C."/>
            <person name="Dijksterhuis J."/>
            <person name="Roader J."/>
            <person name="Houbraken J."/>
        </authorList>
    </citation>
    <scope>NUCLEOTIDE SEQUENCE</scope>
    <source>
        <strain evidence="2">M34</strain>
    </source>
</reference>
<accession>A0A8H7TB52</accession>
<dbReference type="EMBL" id="JAFJYH010000216">
    <property type="protein sequence ID" value="KAG4415593.1"/>
    <property type="molecule type" value="Genomic_DNA"/>
</dbReference>